<keyword evidence="1" id="KW-0812">Transmembrane</keyword>
<evidence type="ECO:0000256" key="1">
    <source>
        <dbReference type="SAM" id="Phobius"/>
    </source>
</evidence>
<dbReference type="Proteomes" id="UP000231470">
    <property type="component" value="Segment"/>
</dbReference>
<protein>
    <submittedName>
        <fullName evidence="3">Uncharacterized protein</fullName>
    </submittedName>
</protein>
<dbReference type="KEGG" id="vg:40092549"/>
<accession>A0A1J0MG75</accession>
<dbReference type="EMBL" id="KX147096">
    <property type="protein sequence ID" value="ANM47267.1"/>
    <property type="molecule type" value="Genomic_DNA"/>
</dbReference>
<name>A0A1J0MG75_9CAUD</name>
<evidence type="ECO:0000313" key="5">
    <source>
        <dbReference type="Proteomes" id="UP000231470"/>
    </source>
</evidence>
<feature type="transmembrane region" description="Helical" evidence="1">
    <location>
        <begin position="6"/>
        <end position="27"/>
    </location>
</feature>
<keyword evidence="1" id="KW-0472">Membrane</keyword>
<reference evidence="3 4" key="1">
    <citation type="submission" date="2016-11" db="EMBL/GenBank/DDBJ databases">
        <title>Complete genome of the first virulent bacteriophage infecting the opportunist pathogen Serratia rubidaea.</title>
        <authorList>
            <person name="Xing S."/>
            <person name="Ma T."/>
            <person name="Zhang X."/>
            <person name="Huang Y."/>
            <person name="Mi Z."/>
            <person name="Sun Q."/>
            <person name="An X."/>
            <person name="Fan H."/>
            <person name="Wu S."/>
            <person name="Lin W."/>
            <person name="Tong Y."/>
        </authorList>
    </citation>
    <scope>NUCLEOTIDE SEQUENCE [LARGE SCALE GENOMIC DNA]</scope>
</reference>
<proteinExistence type="predicted"/>
<dbReference type="EMBL" id="KY073123">
    <property type="protein sequence ID" value="APD20175.1"/>
    <property type="molecule type" value="Genomic_DNA"/>
</dbReference>
<reference evidence="2 5" key="2">
    <citation type="journal article" date="2017" name="Arch. Virol.">
        <title>First complete genome sequence of a virulent bacteriophage infecting the opportunistic pathogen Serratia rubidaea.</title>
        <authorList>
            <person name="Xing S."/>
            <person name="Ma T."/>
            <person name="Zhang X."/>
            <person name="Huang Y."/>
            <person name="Mi Z."/>
            <person name="Sun Q."/>
            <person name="An X."/>
            <person name="Fan H."/>
            <person name="Wu S."/>
            <person name="Wei L."/>
            <person name="Tong Y."/>
        </authorList>
    </citation>
    <scope>NUCLEOTIDE SEQUENCE [LARGE SCALE GENOMIC DNA]</scope>
</reference>
<dbReference type="RefSeq" id="YP_009616068.1">
    <property type="nucleotide sequence ID" value="NC_042047.1"/>
</dbReference>
<organism evidence="3 4">
    <name type="scientific">Serratia phage vB_Sru_IME250</name>
    <dbReference type="NCBI Taxonomy" id="1852640"/>
    <lineage>
        <taxon>Viruses</taxon>
        <taxon>Duplodnaviria</taxon>
        <taxon>Heunggongvirae</taxon>
        <taxon>Uroviricota</taxon>
        <taxon>Caudoviricetes</taxon>
        <taxon>Pantevenvirales</taxon>
        <taxon>Ackermannviridae</taxon>
        <taxon>Taipeivirus</taxon>
        <taxon>Taipeivirus IME250</taxon>
    </lineage>
</organism>
<evidence type="ECO:0000313" key="4">
    <source>
        <dbReference type="Proteomes" id="UP000230444"/>
    </source>
</evidence>
<evidence type="ECO:0000313" key="3">
    <source>
        <dbReference type="EMBL" id="APD20175.1"/>
    </source>
</evidence>
<dbReference type="Proteomes" id="UP000230444">
    <property type="component" value="Segment"/>
</dbReference>
<dbReference type="GeneID" id="40092549"/>
<keyword evidence="1" id="KW-1133">Transmembrane helix</keyword>
<keyword evidence="5" id="KW-1185">Reference proteome</keyword>
<sequence>MMQVDFWSMVAGNLLGMLIVWFCYWFGGKLAKFFHGRD</sequence>
<evidence type="ECO:0000313" key="2">
    <source>
        <dbReference type="EMBL" id="ANM47267.1"/>
    </source>
</evidence>